<dbReference type="OrthoDB" id="1065544at2"/>
<feature type="chain" id="PRO_5001782696" description="YtkA-like domain-containing protein" evidence="1">
    <location>
        <begin position="24"/>
        <end position="284"/>
    </location>
</feature>
<sequence length="284" mass="31870">MKSKYIFLFIMSALFAACSSDNNDDDYTPTPNDVENLTLVSEISNDNHTIEIYTKTGMLYTGHNNISLRVKNNATNAYFSHVTFDSWMPVMQMTEMSHACPKTDISKIENTNALYGMQAVFQMTNPDASGWSFTFNYTINNEAYTAQNTVEIWQNDHQNVTTFMGSDGSKYILALIQPENPKIGINNMVVGLYTMESMMSFPKVANYSLTLDPRMPGMGNHSSPNNTALTYNTSTTLYNGDLSLTMTGYWKLNLKLLDSEGTILKGEDVTDTNEASSLYLEIEF</sequence>
<feature type="signal peptide" evidence="1">
    <location>
        <begin position="1"/>
        <end position="23"/>
    </location>
</feature>
<dbReference type="PROSITE" id="PS51257">
    <property type="entry name" value="PROKAR_LIPOPROTEIN"/>
    <property type="match status" value="1"/>
</dbReference>
<name>A0A084TML1_9FLAO</name>
<accession>A0A084TML1</accession>
<dbReference type="Proteomes" id="UP000028521">
    <property type="component" value="Unassembled WGS sequence"/>
</dbReference>
<dbReference type="EMBL" id="JPFK01000003">
    <property type="protein sequence ID" value="KFB01947.1"/>
    <property type="molecule type" value="Genomic_DNA"/>
</dbReference>
<reference evidence="2 3" key="1">
    <citation type="journal article" date="2014" name="Genome Announc.">
        <title>Draft Genome Sequence of the Algicidal Bacterium Mangrovimonas yunxiaonensis Strain LY01.</title>
        <authorList>
            <person name="Li Y."/>
            <person name="Zhu H."/>
            <person name="Li C."/>
            <person name="Zhang H."/>
            <person name="Chen Z."/>
            <person name="Zheng W."/>
            <person name="Xu H."/>
            <person name="Zheng T."/>
        </authorList>
    </citation>
    <scope>NUCLEOTIDE SEQUENCE [LARGE SCALE GENOMIC DNA]</scope>
    <source>
        <strain evidence="2 3">LY01</strain>
    </source>
</reference>
<keyword evidence="1" id="KW-0732">Signal</keyword>
<evidence type="ECO:0008006" key="4">
    <source>
        <dbReference type="Google" id="ProtNLM"/>
    </source>
</evidence>
<proteinExistence type="predicted"/>
<evidence type="ECO:0000313" key="2">
    <source>
        <dbReference type="EMBL" id="KFB01947.1"/>
    </source>
</evidence>
<dbReference type="AlphaFoldDB" id="A0A084TML1"/>
<dbReference type="eggNOG" id="ENOG502Z871">
    <property type="taxonomic scope" value="Bacteria"/>
</dbReference>
<evidence type="ECO:0000256" key="1">
    <source>
        <dbReference type="SAM" id="SignalP"/>
    </source>
</evidence>
<dbReference type="STRING" id="1197477.IA57_03510"/>
<reference evidence="3" key="2">
    <citation type="submission" date="2014-07" db="EMBL/GenBank/DDBJ databases">
        <title>Genome sequence of Mangrovimonas yunxiaonensis.</title>
        <authorList>
            <person name="Li Y."/>
            <person name="Zheng T."/>
        </authorList>
    </citation>
    <scope>NUCLEOTIDE SEQUENCE [LARGE SCALE GENOMIC DNA]</scope>
    <source>
        <strain evidence="3">LY01</strain>
    </source>
</reference>
<keyword evidence="3" id="KW-1185">Reference proteome</keyword>
<protein>
    <recommendedName>
        <fullName evidence="4">YtkA-like domain-containing protein</fullName>
    </recommendedName>
</protein>
<dbReference type="RefSeq" id="WP_036119504.1">
    <property type="nucleotide sequence ID" value="NZ_BMET01000005.1"/>
</dbReference>
<organism evidence="2 3">
    <name type="scientific">Mangrovimonas yunxiaonensis</name>
    <dbReference type="NCBI Taxonomy" id="1197477"/>
    <lineage>
        <taxon>Bacteria</taxon>
        <taxon>Pseudomonadati</taxon>
        <taxon>Bacteroidota</taxon>
        <taxon>Flavobacteriia</taxon>
        <taxon>Flavobacteriales</taxon>
        <taxon>Flavobacteriaceae</taxon>
        <taxon>Mangrovimonas</taxon>
    </lineage>
</organism>
<evidence type="ECO:0000313" key="3">
    <source>
        <dbReference type="Proteomes" id="UP000028521"/>
    </source>
</evidence>
<comment type="caution">
    <text evidence="2">The sequence shown here is derived from an EMBL/GenBank/DDBJ whole genome shotgun (WGS) entry which is preliminary data.</text>
</comment>
<gene>
    <name evidence="2" type="ORF">IA57_03510</name>
</gene>